<feature type="compositionally biased region" description="Basic and acidic residues" evidence="3">
    <location>
        <begin position="1083"/>
        <end position="1109"/>
    </location>
</feature>
<dbReference type="InterPro" id="IPR011257">
    <property type="entry name" value="DNA_glycosylase"/>
</dbReference>
<feature type="region of interest" description="Disordered" evidence="3">
    <location>
        <begin position="1665"/>
        <end position="1737"/>
    </location>
</feature>
<feature type="compositionally biased region" description="Basic and acidic residues" evidence="3">
    <location>
        <begin position="537"/>
        <end position="553"/>
    </location>
</feature>
<proteinExistence type="predicted"/>
<evidence type="ECO:0000259" key="4">
    <source>
        <dbReference type="Pfam" id="PF00730"/>
    </source>
</evidence>
<dbReference type="InterPro" id="IPR003265">
    <property type="entry name" value="HhH-GPD_domain"/>
</dbReference>
<feature type="compositionally biased region" description="Low complexity" evidence="3">
    <location>
        <begin position="82"/>
        <end position="100"/>
    </location>
</feature>
<feature type="region of interest" description="Disordered" evidence="3">
    <location>
        <begin position="438"/>
        <end position="559"/>
    </location>
</feature>
<dbReference type="InterPro" id="IPR045138">
    <property type="entry name" value="MeCP2/MBD4"/>
</dbReference>
<feature type="compositionally biased region" description="Basic and acidic residues" evidence="3">
    <location>
        <begin position="920"/>
        <end position="929"/>
    </location>
</feature>
<evidence type="ECO:0000256" key="2">
    <source>
        <dbReference type="ARBA" id="ARBA00023242"/>
    </source>
</evidence>
<feature type="compositionally biased region" description="Basic residues" evidence="3">
    <location>
        <begin position="1699"/>
        <end position="1709"/>
    </location>
</feature>
<evidence type="ECO:0000313" key="5">
    <source>
        <dbReference type="EMBL" id="QQK43985.1"/>
    </source>
</evidence>
<organism evidence="5 6">
    <name type="scientific">Penicillium digitatum</name>
    <name type="common">Green mold</name>
    <dbReference type="NCBI Taxonomy" id="36651"/>
    <lineage>
        <taxon>Eukaryota</taxon>
        <taxon>Fungi</taxon>
        <taxon>Dikarya</taxon>
        <taxon>Ascomycota</taxon>
        <taxon>Pezizomycotina</taxon>
        <taxon>Eurotiomycetes</taxon>
        <taxon>Eurotiomycetidae</taxon>
        <taxon>Eurotiales</taxon>
        <taxon>Aspergillaceae</taxon>
        <taxon>Penicillium</taxon>
    </lineage>
</organism>
<dbReference type="Pfam" id="PF00730">
    <property type="entry name" value="HhH-GPD"/>
    <property type="match status" value="1"/>
</dbReference>
<feature type="compositionally biased region" description="Pro residues" evidence="3">
    <location>
        <begin position="1215"/>
        <end position="1225"/>
    </location>
</feature>
<feature type="compositionally biased region" description="Basic residues" evidence="3">
    <location>
        <begin position="296"/>
        <end position="310"/>
    </location>
</feature>
<dbReference type="Gene3D" id="1.10.340.30">
    <property type="entry name" value="Hypothetical protein, domain 2"/>
    <property type="match status" value="1"/>
</dbReference>
<feature type="compositionally biased region" description="Basic and acidic residues" evidence="3">
    <location>
        <begin position="438"/>
        <end position="452"/>
    </location>
</feature>
<name>A0A7T7BL95_PENDI</name>
<dbReference type="Proteomes" id="UP000595662">
    <property type="component" value="Chromosome 3"/>
</dbReference>
<feature type="compositionally biased region" description="Polar residues" evidence="3">
    <location>
        <begin position="1154"/>
        <end position="1169"/>
    </location>
</feature>
<reference evidence="5 6" key="1">
    <citation type="submission" date="2020-08" db="EMBL/GenBank/DDBJ databases">
        <title>The completed genome sequence of the pathogenic ascomycete fungus Penicillium digitatum.</title>
        <authorList>
            <person name="Wang M."/>
        </authorList>
    </citation>
    <scope>NUCLEOTIDE SEQUENCE [LARGE SCALE GENOMIC DNA]</scope>
    <source>
        <strain evidence="5 6">PdW03</strain>
    </source>
</reference>
<dbReference type="RefSeq" id="XP_014533031.2">
    <property type="nucleotide sequence ID" value="XM_014677545.2"/>
</dbReference>
<dbReference type="VEuPathDB" id="FungiDB:PDIP_58050"/>
<gene>
    <name evidence="5" type="ORF">Pdw03_7886</name>
</gene>
<feature type="compositionally biased region" description="Polar residues" evidence="3">
    <location>
        <begin position="1186"/>
        <end position="1201"/>
    </location>
</feature>
<feature type="compositionally biased region" description="Polar residues" evidence="3">
    <location>
        <begin position="331"/>
        <end position="342"/>
    </location>
</feature>
<feature type="compositionally biased region" description="Polar residues" evidence="3">
    <location>
        <begin position="1577"/>
        <end position="1588"/>
    </location>
</feature>
<feature type="compositionally biased region" description="Basic residues" evidence="3">
    <location>
        <begin position="453"/>
        <end position="467"/>
    </location>
</feature>
<dbReference type="EMBL" id="CP060776">
    <property type="protein sequence ID" value="QQK43985.1"/>
    <property type="molecule type" value="Genomic_DNA"/>
</dbReference>
<evidence type="ECO:0000313" key="6">
    <source>
        <dbReference type="Proteomes" id="UP000595662"/>
    </source>
</evidence>
<feature type="region of interest" description="Disordered" evidence="3">
    <location>
        <begin position="263"/>
        <end position="374"/>
    </location>
</feature>
<protein>
    <submittedName>
        <fullName evidence="5">Pre-mRNA splicing factor, putative</fullName>
    </submittedName>
</protein>
<dbReference type="PANTHER" id="PTHR15074">
    <property type="entry name" value="METHYL-CPG-BINDING PROTEIN"/>
    <property type="match status" value="1"/>
</dbReference>
<feature type="compositionally biased region" description="Basic residues" evidence="3">
    <location>
        <begin position="101"/>
        <end position="110"/>
    </location>
</feature>
<dbReference type="FunFam" id="1.10.340.30:FF:000020">
    <property type="entry name" value="Pre-mRNA splicing factor, putative"/>
    <property type="match status" value="1"/>
</dbReference>
<comment type="subcellular location">
    <subcellularLocation>
        <location evidence="1">Nucleus</location>
    </subcellularLocation>
</comment>
<keyword evidence="2" id="KW-0539">Nucleus</keyword>
<feature type="region of interest" description="Disordered" evidence="3">
    <location>
        <begin position="1535"/>
        <end position="1588"/>
    </location>
</feature>
<dbReference type="GO" id="GO:0003824">
    <property type="term" value="F:catalytic activity"/>
    <property type="evidence" value="ECO:0007669"/>
    <property type="project" value="InterPro"/>
</dbReference>
<feature type="region of interest" description="Disordered" evidence="3">
    <location>
        <begin position="912"/>
        <end position="1229"/>
    </location>
</feature>
<evidence type="ECO:0000256" key="3">
    <source>
        <dbReference type="SAM" id="MobiDB-lite"/>
    </source>
</evidence>
<feature type="region of interest" description="Disordered" evidence="3">
    <location>
        <begin position="43"/>
        <end position="134"/>
    </location>
</feature>
<sequence>MARLSKVSVDVPLPSFDIDPLKTFDEHCFDRAVDNILSEEASIEESLDEMMEDDIGISSPFSHDGASDSSKLNVRRGRRTGATSPHFSMSSTSSATTTSAKKPKPRRSSRNRNTVTIEDVSGHSEALGGLENATKPENEEVIRVEPYPIHKAGGQPYAIPETNENPAMPTSDNEITAEEKIFASVDPEKQLEVLKFVVSHSFMTDQVQPVRRSARREFTGQVRGIAAEVGMNDTAINSLIDHVRKTYLEDRGIVAADNAGSAFGDEVDSTEEIHTKSAQRKRRKSSSDQPEDKEHKKSKRRHSDKTRRRSHDAMQHDEPTKASEVLVPDVPSNSQGNGNTEPQGPKQMDHTPDPPKMPMNIIRGSPSTPIGLSDSPPYDEFVLGADWVPFQNRSVGSIRGLTDLEESYKKVLTPHLSPNFRQEVIPESPLPDKVVEEMHSKRREPGKASQREKNKRKRERRRERNKNRLNFSEPKQGDSTGGAEKKPQGASVDRADQGQLPPSIPQQTPLGSPNERRRSPSVIPSDEVQSKYFLRAGHLEVGSKNKREPDSSLHDLSIPPQTRQLLKDLNLPLDFLSSDSSLSDAPSDFDFDPDWDDLDSPLLCIQIKISSPDSPYFVPQSTTLERRTPVKSTSFINPELVKIPQAKPLKHSPYFPRVLVDPDSCLPFPPIDAPSFGLVQEQLAHDPFRLLIATIFLNRTRGGVALPVLFKVFERYPTIEAMAEADLPELVSMINCLGFQNQRARKCITLAQTWLLDRPNKGKRYRKLHYPQRLDGRNIGREDCIDEEDMRVAWEIAHLPGVGAYSLDSWRIFCRDQLRGKASDWKGTEATEVGFVPEWKCVLPHDKELRAYLTWMWLKEGWIWDYNTGDLTLASDKMMRAAQSGGIAHEEEGNWVLETSPVKAAFMQQNHVSWQKRGRDRSPHSRMTPDTRNAGLVPAYCDVNGGASLDRKSKTVKAKKTNKTNGRTSTKDPEDPPTARSSNSQRRSSMPGLERSEAASFLESRTSLPYPTFSKAHSKEGVRASIPTPDPTDLTHDEGKNSHQSKKGSIVNEDEKDTEKPKKKTSIRIRASEVNRSSSSLRLNRDDSTKSKSRTETPTKSRSKDESEALPRSSSYKSKTKVPDDRKLPTRSSRSTMSASQSNDTLRDVGAESVNGSDATSIAPNQQHSMPRKPLSPPTKPPSRTQNRSAMSHNRTASNESIDFVKPVNPNSYGAPPPPPPPPEMPATIPRVDYLLKNGGLENKVSRALLASLGQKDPLSQGQPQSRAIAGKIFDPYHRLLDDYQKVMSKNGSLAVATGYRSVARRLLDRLEAVFARDISSEPCSCQICDQAESDNRPDGVSWGEVLELVSGRRELPMWPPFTMAPTAVDTGAPGDEHVPMQKLDVDIPEEYHEHFIRQSRKTKVAVDKWLYEQNDPGTSAPHEVDDETLTFAMLTHLEPHQRSLFCSLLGINSSTPVPRSDDEKPRPKPLALVSSASAIQRLYRLSSLPRDPETAMYMLNNPTIHHVLATLSAISDDEWEILISGRFDGFLRSGAEDTGPSATPTGSRWNGSRSTTPLGGGISRGPTPNYMDGSFRPSSQVNGVSSTPASFGGPIALDEETEIAALAEVERDIFLGMEALEDAFEALHCKAEAVRRALRERGAGLSVANQSRRGSFVEARLGTPFSGVGTWESGGEDDFFDDERSLAPDDSASNISSNRRRRPKRRTERRTPAPVEEEDEEEDGLGRRDTRSSRRR</sequence>
<dbReference type="PANTHER" id="PTHR15074:SF0">
    <property type="entry name" value="METHYL-CPG-BINDING DOMAIN PROTEIN 4-LIKE PROTEIN"/>
    <property type="match status" value="1"/>
</dbReference>
<feature type="compositionally biased region" description="Low complexity" evidence="3">
    <location>
        <begin position="1130"/>
        <end position="1142"/>
    </location>
</feature>
<dbReference type="GeneID" id="26234121"/>
<feature type="compositionally biased region" description="Basic and acidic residues" evidence="3">
    <location>
        <begin position="1725"/>
        <end position="1737"/>
    </location>
</feature>
<dbReference type="SUPFAM" id="SSF48150">
    <property type="entry name" value="DNA-glycosylase"/>
    <property type="match status" value="1"/>
</dbReference>
<feature type="compositionally biased region" description="Acidic residues" evidence="3">
    <location>
        <begin position="43"/>
        <end position="55"/>
    </location>
</feature>
<dbReference type="VEuPathDB" id="FungiDB:PDIP_58040"/>
<feature type="compositionally biased region" description="Basic and acidic residues" evidence="3">
    <location>
        <begin position="311"/>
        <end position="321"/>
    </location>
</feature>
<dbReference type="GO" id="GO:0006285">
    <property type="term" value="P:base-excision repair, AP site formation"/>
    <property type="evidence" value="ECO:0007669"/>
    <property type="project" value="UniProtKB-ARBA"/>
</dbReference>
<dbReference type="KEGG" id="pdp:PDIP_58050"/>
<feature type="domain" description="HhH-GPD" evidence="4">
    <location>
        <begin position="692"/>
        <end position="764"/>
    </location>
</feature>
<dbReference type="GO" id="GO:0003677">
    <property type="term" value="F:DNA binding"/>
    <property type="evidence" value="ECO:0007669"/>
    <property type="project" value="InterPro"/>
</dbReference>
<feature type="compositionally biased region" description="Polar residues" evidence="3">
    <location>
        <begin position="1541"/>
        <end position="1558"/>
    </location>
</feature>
<dbReference type="GO" id="GO:0005634">
    <property type="term" value="C:nucleus"/>
    <property type="evidence" value="ECO:0007669"/>
    <property type="project" value="UniProtKB-SubCell"/>
</dbReference>
<evidence type="ECO:0000256" key="1">
    <source>
        <dbReference type="ARBA" id="ARBA00004123"/>
    </source>
</evidence>
<feature type="compositionally biased region" description="Polar residues" evidence="3">
    <location>
        <begin position="979"/>
        <end position="988"/>
    </location>
</feature>
<accession>A0A7T7BL95</accession>